<feature type="domain" description="Cobalamin synthesis G N-terminal" evidence="2">
    <location>
        <begin position="55"/>
        <end position="131"/>
    </location>
</feature>
<organism evidence="3 4">
    <name type="scientific">Candidatus Ventrousia excrementavium</name>
    <dbReference type="NCBI Taxonomy" id="2840961"/>
    <lineage>
        <taxon>Bacteria</taxon>
        <taxon>Bacillati</taxon>
        <taxon>Bacillota</taxon>
        <taxon>Clostridia</taxon>
        <taxon>Eubacteriales</taxon>
        <taxon>Clostridiaceae</taxon>
        <taxon>Clostridiaceae incertae sedis</taxon>
        <taxon>Candidatus Ventrousia</taxon>
    </lineage>
</organism>
<evidence type="ECO:0000313" key="4">
    <source>
        <dbReference type="Proteomes" id="UP000824073"/>
    </source>
</evidence>
<dbReference type="Pfam" id="PF11760">
    <property type="entry name" value="CbiG_N"/>
    <property type="match status" value="1"/>
</dbReference>
<protein>
    <submittedName>
        <fullName evidence="3">Cobalt-precorrin 5A hydrolase</fullName>
    </submittedName>
</protein>
<feature type="domain" description="CobE/GbiG C-terminal" evidence="1">
    <location>
        <begin position="213"/>
        <end position="329"/>
    </location>
</feature>
<evidence type="ECO:0000313" key="3">
    <source>
        <dbReference type="EMBL" id="HIU44573.1"/>
    </source>
</evidence>
<dbReference type="Gene3D" id="3.40.50.11220">
    <property type="match status" value="1"/>
</dbReference>
<dbReference type="PANTHER" id="PTHR37477">
    <property type="entry name" value="COBALT-PRECORRIN-5A HYDROLASE"/>
    <property type="match status" value="1"/>
</dbReference>
<dbReference type="PANTHER" id="PTHR37477:SF1">
    <property type="entry name" value="COBALT-PRECORRIN-5A HYDROLASE"/>
    <property type="match status" value="1"/>
</dbReference>
<accession>A0A9D1S2N1</accession>
<dbReference type="SUPFAM" id="SSF159664">
    <property type="entry name" value="CobE/GbiG C-terminal domain-like"/>
    <property type="match status" value="1"/>
</dbReference>
<dbReference type="EMBL" id="DVMR01000072">
    <property type="protein sequence ID" value="HIU44573.1"/>
    <property type="molecule type" value="Genomic_DNA"/>
</dbReference>
<dbReference type="GO" id="GO:0016787">
    <property type="term" value="F:hydrolase activity"/>
    <property type="evidence" value="ECO:0007669"/>
    <property type="project" value="UniProtKB-KW"/>
</dbReference>
<reference evidence="3" key="2">
    <citation type="journal article" date="2021" name="PeerJ">
        <title>Extensive microbial diversity within the chicken gut microbiome revealed by metagenomics and culture.</title>
        <authorList>
            <person name="Gilroy R."/>
            <person name="Ravi A."/>
            <person name="Getino M."/>
            <person name="Pursley I."/>
            <person name="Horton D.L."/>
            <person name="Alikhan N.F."/>
            <person name="Baker D."/>
            <person name="Gharbi K."/>
            <person name="Hall N."/>
            <person name="Watson M."/>
            <person name="Adriaenssens E.M."/>
            <person name="Foster-Nyarko E."/>
            <person name="Jarju S."/>
            <person name="Secka A."/>
            <person name="Antonio M."/>
            <person name="Oren A."/>
            <person name="Chaudhuri R.R."/>
            <person name="La Ragione R."/>
            <person name="Hildebrand F."/>
            <person name="Pallen M.J."/>
        </authorList>
    </citation>
    <scope>NUCLEOTIDE SEQUENCE</scope>
    <source>
        <strain evidence="3">CHK191-8634</strain>
    </source>
</reference>
<name>A0A9D1S2N1_9CLOT</name>
<proteinExistence type="predicted"/>
<dbReference type="Gene3D" id="3.30.420.180">
    <property type="entry name" value="CobE/GbiG C-terminal domain"/>
    <property type="match status" value="1"/>
</dbReference>
<dbReference type="InterPro" id="IPR002750">
    <property type="entry name" value="CobE/GbiG_C"/>
</dbReference>
<dbReference type="InterPro" id="IPR036518">
    <property type="entry name" value="CobE/GbiG_C_sf"/>
</dbReference>
<dbReference type="InterPro" id="IPR052553">
    <property type="entry name" value="CbiG_hydrolase"/>
</dbReference>
<dbReference type="Pfam" id="PF01890">
    <property type="entry name" value="CbiG_C"/>
    <property type="match status" value="1"/>
</dbReference>
<keyword evidence="3" id="KW-0378">Hydrolase</keyword>
<dbReference type="InterPro" id="IPR021744">
    <property type="entry name" value="CbiG_N"/>
</dbReference>
<sequence length="338" mass="36059">MKAAVFAFSRQGCQTAHRVYSFLSAGECRAYAAPRLCEPGFSPIMQPSGPFYAGQFRWADALVFVGACGIAVRAIAPHVKDKRTDPAVVCIDEQGRFVIPLLSGHIGGANRLAQELALKLGAQAVITTATDLNGRFSVDTWAAQQGYLIDSMEKAKAVSAAILERDIPLCSDLPLAELPPGVFAGEQGSLGISVGWSVRDPFEVTLHIIPRVLHIGIGCRRGTPARTISGAVDQVCAQNGIDTRAVKGISSIDLKSDESGLLDCCREHRWPLTFYSAQELESVQGSFSASAFVQSVTGVDNVCERAALARADRLLVRKTAIDGVTVAVAAENQEVRFG</sequence>
<reference evidence="3" key="1">
    <citation type="submission" date="2020-10" db="EMBL/GenBank/DDBJ databases">
        <authorList>
            <person name="Gilroy R."/>
        </authorList>
    </citation>
    <scope>NUCLEOTIDE SEQUENCE</scope>
    <source>
        <strain evidence="3">CHK191-8634</strain>
    </source>
</reference>
<dbReference type="InterPro" id="IPR038029">
    <property type="entry name" value="GbiG_N_sf"/>
</dbReference>
<gene>
    <name evidence="3" type="ORF">IAB67_09775</name>
</gene>
<evidence type="ECO:0000259" key="1">
    <source>
        <dbReference type="Pfam" id="PF01890"/>
    </source>
</evidence>
<evidence type="ECO:0000259" key="2">
    <source>
        <dbReference type="Pfam" id="PF11760"/>
    </source>
</evidence>
<comment type="caution">
    <text evidence="3">The sequence shown here is derived from an EMBL/GenBank/DDBJ whole genome shotgun (WGS) entry which is preliminary data.</text>
</comment>
<dbReference type="GO" id="GO:0009236">
    <property type="term" value="P:cobalamin biosynthetic process"/>
    <property type="evidence" value="ECO:0007669"/>
    <property type="project" value="InterPro"/>
</dbReference>
<dbReference type="AlphaFoldDB" id="A0A9D1S2N1"/>
<dbReference type="Proteomes" id="UP000824073">
    <property type="component" value="Unassembled WGS sequence"/>
</dbReference>
<dbReference type="SUPFAM" id="SSF159672">
    <property type="entry name" value="CbiG N-terminal domain-like"/>
    <property type="match status" value="1"/>
</dbReference>